<keyword evidence="7 10" id="KW-0443">Lipid metabolism</keyword>
<evidence type="ECO:0000256" key="5">
    <source>
        <dbReference type="ARBA" id="ARBA00022832"/>
    </source>
</evidence>
<dbReference type="GO" id="GO:0009922">
    <property type="term" value="F:fatty acid elongase activity"/>
    <property type="evidence" value="ECO:0007669"/>
    <property type="project" value="UniProtKB-EC"/>
</dbReference>
<dbReference type="PANTHER" id="PTHR11157">
    <property type="entry name" value="FATTY ACID ACYL TRANSFERASE-RELATED"/>
    <property type="match status" value="1"/>
</dbReference>
<dbReference type="GO" id="GO:0030148">
    <property type="term" value="P:sphingolipid biosynthetic process"/>
    <property type="evidence" value="ECO:0007669"/>
    <property type="project" value="TreeGrafter"/>
</dbReference>
<evidence type="ECO:0000256" key="9">
    <source>
        <dbReference type="ARBA" id="ARBA00023160"/>
    </source>
</evidence>
<dbReference type="GO" id="GO:0005789">
    <property type="term" value="C:endoplasmic reticulum membrane"/>
    <property type="evidence" value="ECO:0007669"/>
    <property type="project" value="TreeGrafter"/>
</dbReference>
<proteinExistence type="inferred from homology"/>
<dbReference type="GO" id="GO:0019367">
    <property type="term" value="P:fatty acid elongation, saturated fatty acid"/>
    <property type="evidence" value="ECO:0007669"/>
    <property type="project" value="TreeGrafter"/>
</dbReference>
<keyword evidence="4 10" id="KW-0812">Transmembrane</keyword>
<dbReference type="GO" id="GO:0042761">
    <property type="term" value="P:very long-chain fatty acid biosynthetic process"/>
    <property type="evidence" value="ECO:0007669"/>
    <property type="project" value="TreeGrafter"/>
</dbReference>
<evidence type="ECO:0000256" key="1">
    <source>
        <dbReference type="ARBA" id="ARBA00004141"/>
    </source>
</evidence>
<comment type="caution">
    <text evidence="10">Lacks conserved residue(s) required for the propagation of feature annotation.</text>
</comment>
<dbReference type="GO" id="GO:0034626">
    <property type="term" value="P:fatty acid elongation, polyunsaturated fatty acid"/>
    <property type="evidence" value="ECO:0007669"/>
    <property type="project" value="TreeGrafter"/>
</dbReference>
<accession>A0A8C2GUX6</accession>
<comment type="subcellular location">
    <subcellularLocation>
        <location evidence="1">Membrane</location>
        <topology evidence="1">Multi-pass membrane protein</topology>
    </subcellularLocation>
</comment>
<organism evidence="11 12">
    <name type="scientific">Cyprinus carpio</name>
    <name type="common">Common carp</name>
    <dbReference type="NCBI Taxonomy" id="7962"/>
    <lineage>
        <taxon>Eukaryota</taxon>
        <taxon>Metazoa</taxon>
        <taxon>Chordata</taxon>
        <taxon>Craniata</taxon>
        <taxon>Vertebrata</taxon>
        <taxon>Euteleostomi</taxon>
        <taxon>Actinopterygii</taxon>
        <taxon>Neopterygii</taxon>
        <taxon>Teleostei</taxon>
        <taxon>Ostariophysi</taxon>
        <taxon>Cypriniformes</taxon>
        <taxon>Cyprinidae</taxon>
        <taxon>Cyprininae</taxon>
        <taxon>Cyprinus</taxon>
    </lineage>
</organism>
<evidence type="ECO:0000256" key="8">
    <source>
        <dbReference type="ARBA" id="ARBA00023136"/>
    </source>
</evidence>
<evidence type="ECO:0000256" key="10">
    <source>
        <dbReference type="RuleBase" id="RU361115"/>
    </source>
</evidence>
<evidence type="ECO:0000256" key="2">
    <source>
        <dbReference type="ARBA" id="ARBA00022516"/>
    </source>
</evidence>
<keyword evidence="6 10" id="KW-1133">Transmembrane helix</keyword>
<feature type="transmembrane region" description="Helical" evidence="10">
    <location>
        <begin position="60"/>
        <end position="77"/>
    </location>
</feature>
<keyword evidence="3 10" id="KW-0808">Transferase</keyword>
<dbReference type="PANTHER" id="PTHR11157:SF61">
    <property type="entry name" value="ELONGATION OF VERY LONG CHAIN FATTY ACIDS PROTEIN 4"/>
    <property type="match status" value="1"/>
</dbReference>
<keyword evidence="2 10" id="KW-0444">Lipid biosynthesis</keyword>
<keyword evidence="8 10" id="KW-0472">Membrane</keyword>
<protein>
    <recommendedName>
        <fullName evidence="10">Elongation of very long chain fatty acids protein</fullName>
        <ecNumber evidence="10">2.3.1.199</ecNumber>
    </recommendedName>
    <alternativeName>
        <fullName evidence="10">Very-long-chain 3-oxoacyl-CoA synthase</fullName>
    </alternativeName>
</protein>
<dbReference type="EC" id="2.3.1.199" evidence="10"/>
<reference evidence="11" key="1">
    <citation type="submission" date="2025-08" db="UniProtKB">
        <authorList>
            <consortium name="Ensembl"/>
        </authorList>
    </citation>
    <scope>IDENTIFICATION</scope>
</reference>
<name>A0A8C2GUX6_CYPCA</name>
<dbReference type="Proteomes" id="UP000694700">
    <property type="component" value="Unplaced"/>
</dbReference>
<evidence type="ECO:0000313" key="11">
    <source>
        <dbReference type="Ensembl" id="ENSCCRP00015119873.1"/>
    </source>
</evidence>
<dbReference type="GO" id="GO:0034625">
    <property type="term" value="P:fatty acid elongation, monounsaturated fatty acid"/>
    <property type="evidence" value="ECO:0007669"/>
    <property type="project" value="TreeGrafter"/>
</dbReference>
<evidence type="ECO:0000313" key="12">
    <source>
        <dbReference type="Proteomes" id="UP000694700"/>
    </source>
</evidence>
<feature type="transmembrane region" description="Helical" evidence="10">
    <location>
        <begin position="28"/>
        <end position="48"/>
    </location>
</feature>
<dbReference type="InterPro" id="IPR002076">
    <property type="entry name" value="ELO_fam"/>
</dbReference>
<evidence type="ECO:0000256" key="4">
    <source>
        <dbReference type="ARBA" id="ARBA00022692"/>
    </source>
</evidence>
<evidence type="ECO:0000256" key="3">
    <source>
        <dbReference type="ARBA" id="ARBA00022679"/>
    </source>
</evidence>
<comment type="catalytic activity">
    <reaction evidence="10">
        <text>a very-long-chain acyl-CoA + malonyl-CoA + H(+) = a very-long-chain 3-oxoacyl-CoA + CO2 + CoA</text>
        <dbReference type="Rhea" id="RHEA:32727"/>
        <dbReference type="ChEBI" id="CHEBI:15378"/>
        <dbReference type="ChEBI" id="CHEBI:16526"/>
        <dbReference type="ChEBI" id="CHEBI:57287"/>
        <dbReference type="ChEBI" id="CHEBI:57384"/>
        <dbReference type="ChEBI" id="CHEBI:90725"/>
        <dbReference type="ChEBI" id="CHEBI:90736"/>
        <dbReference type="EC" id="2.3.1.199"/>
    </reaction>
</comment>
<dbReference type="Pfam" id="PF01151">
    <property type="entry name" value="ELO"/>
    <property type="match status" value="1"/>
</dbReference>
<dbReference type="AlphaFoldDB" id="A0A8C2GUX6"/>
<keyword evidence="9 10" id="KW-0275">Fatty acid biosynthesis</keyword>
<comment type="similarity">
    <text evidence="10">Belongs to the ELO family.</text>
</comment>
<evidence type="ECO:0000256" key="7">
    <source>
        <dbReference type="ARBA" id="ARBA00023098"/>
    </source>
</evidence>
<evidence type="ECO:0000256" key="6">
    <source>
        <dbReference type="ARBA" id="ARBA00022989"/>
    </source>
</evidence>
<sequence>MYFYIFKNIKIAKYSESNWEWPMMSSPLPTLGISVLYLLFLWVGPLYMQNREPFQLRKTLIVYNFTCLCSLYKYILFF</sequence>
<dbReference type="Ensembl" id="ENSCCRT00015123675.1">
    <property type="protein sequence ID" value="ENSCCRP00015119873.1"/>
    <property type="gene ID" value="ENSCCRG00015047189.1"/>
</dbReference>
<keyword evidence="5 10" id="KW-0276">Fatty acid metabolism</keyword>